<evidence type="ECO:0000313" key="4">
    <source>
        <dbReference type="Proteomes" id="UP000181728"/>
    </source>
</evidence>
<gene>
    <name evidence="2" type="ORF">ATX59_04075</name>
    <name evidence="3" type="ORF">OENI_0819</name>
</gene>
<dbReference type="Proteomes" id="UP000181728">
    <property type="component" value="Unassembled WGS sequence"/>
</dbReference>
<evidence type="ECO:0000313" key="3">
    <source>
        <dbReference type="EMBL" id="VDB97930.1"/>
    </source>
</evidence>
<protein>
    <recommendedName>
        <fullName evidence="6">Transcriptional regulator</fullName>
    </recommendedName>
</protein>
<accession>A0A3S7H3S1</accession>
<evidence type="ECO:0008006" key="6">
    <source>
        <dbReference type="Google" id="ProtNLM"/>
    </source>
</evidence>
<keyword evidence="1" id="KW-1133">Transmembrane helix</keyword>
<reference evidence="3 5" key="2">
    <citation type="submission" date="2018-08" db="EMBL/GenBank/DDBJ databases">
        <authorList>
            <person name="Lorentzen P. G. S. M."/>
        </authorList>
    </citation>
    <scope>NUCLEOTIDE SEQUENCE [LARGE SCALE GENOMIC DNA]</scope>
    <source>
        <strain evidence="3 5">CRBO_1381</strain>
    </source>
</reference>
<dbReference type="Proteomes" id="UP000294726">
    <property type="component" value="Chromosome"/>
</dbReference>
<keyword evidence="1" id="KW-0812">Transmembrane</keyword>
<feature type="transmembrane region" description="Helical" evidence="1">
    <location>
        <begin position="86"/>
        <end position="106"/>
    </location>
</feature>
<evidence type="ECO:0000313" key="5">
    <source>
        <dbReference type="Proteomes" id="UP000294726"/>
    </source>
</evidence>
<dbReference type="EMBL" id="LR031358">
    <property type="protein sequence ID" value="VDB97930.1"/>
    <property type="molecule type" value="Genomic_DNA"/>
</dbReference>
<dbReference type="AlphaFoldDB" id="A0A3S7H3S1"/>
<proteinExistence type="predicted"/>
<reference evidence="2 4" key="1">
    <citation type="journal article" date="2016" name="BMC Genomics">
        <title>Consensus pan-genome assembly of the specialised wine bacterium Oenococcus oeni.</title>
        <authorList>
            <person name="Sternes P.R."/>
            <person name="Borneman A.R."/>
        </authorList>
    </citation>
    <scope>NUCLEOTIDE SEQUENCE [LARGE SCALE GENOMIC DNA]</scope>
    <source>
        <strain evidence="2 4">AWRIB661</strain>
    </source>
</reference>
<evidence type="ECO:0000256" key="1">
    <source>
        <dbReference type="SAM" id="Phobius"/>
    </source>
</evidence>
<evidence type="ECO:0000313" key="2">
    <source>
        <dbReference type="EMBL" id="OIM21360.1"/>
    </source>
</evidence>
<name>A0A3S7H3S1_OENOE</name>
<dbReference type="EMBL" id="MLOK01000036">
    <property type="protein sequence ID" value="OIM21360.1"/>
    <property type="molecule type" value="Genomic_DNA"/>
</dbReference>
<keyword evidence="1" id="KW-0472">Membrane</keyword>
<dbReference type="RefSeq" id="WP_002824220.1">
    <property type="nucleotide sequence ID" value="NZ_CP014324.1"/>
</dbReference>
<sequence>MNVDESEYKILMALYRSNNPMAIDKSEALTFLIEERYVKEVRNHGDYDENYTNGYEDQYTLTNRGRNFLLTQLDPQAYARKKVQKAYLLSYFAIGISIIALVRSLFF</sequence>
<organism evidence="2 4">
    <name type="scientific">Oenococcus oeni</name>
    <name type="common">Leuconostoc oenos</name>
    <dbReference type="NCBI Taxonomy" id="1247"/>
    <lineage>
        <taxon>Bacteria</taxon>
        <taxon>Bacillati</taxon>
        <taxon>Bacillota</taxon>
        <taxon>Bacilli</taxon>
        <taxon>Lactobacillales</taxon>
        <taxon>Lactobacillaceae</taxon>
        <taxon>Oenococcus</taxon>
    </lineage>
</organism>